<name>A0A1P8V0W0_9RHOB</name>
<dbReference type="OrthoDB" id="9790784at2"/>
<organism evidence="2 3">
    <name type="scientific">Salipiger abyssi</name>
    <dbReference type="NCBI Taxonomy" id="1250539"/>
    <lineage>
        <taxon>Bacteria</taxon>
        <taxon>Pseudomonadati</taxon>
        <taxon>Pseudomonadota</taxon>
        <taxon>Alphaproteobacteria</taxon>
        <taxon>Rhodobacterales</taxon>
        <taxon>Roseobacteraceae</taxon>
        <taxon>Salipiger</taxon>
    </lineage>
</organism>
<evidence type="ECO:0000313" key="3">
    <source>
        <dbReference type="Proteomes" id="UP000187059"/>
    </source>
</evidence>
<dbReference type="RefSeq" id="WP_076706208.1">
    <property type="nucleotide sequence ID" value="NZ_CP015095.1"/>
</dbReference>
<protein>
    <submittedName>
        <fullName evidence="2">Uncharacterized protein</fullName>
    </submittedName>
</protein>
<keyword evidence="2" id="KW-0614">Plasmid</keyword>
<sequence length="339" mass="36641">MAQETWPGIVVRCTGGEDGTTPRSASSQSPDILISGTEPYEDPAFLTDPANYGESYPNSLYIGLPNYLYVRGKNYTDAPLDGHWNLFYAEPNILLYPYLWEENQLRTSLGDMNPPFSIEPGAIGASTDPFTWVPPDVSDHYCLVAVAATPDHGNPVSGVNNINSLAEVLSTNANIAQRNVQMIRGNVPQVVSKARFDQGAEGALVDLAVVFNNMPKGSSYTVSSGTPLDGKALSHSDSNTQDNNFKYAWTDLYIPAQWVTMFNYTMTFGSDWSGIPPDAIPSIEIRSEVVMDQSHPLYELGVEAVDPATGKARVSARGGPVRIITAGSVKTIMPDVGPS</sequence>
<dbReference type="Proteomes" id="UP000187059">
    <property type="component" value="Plasmid pPABY4"/>
</dbReference>
<reference evidence="2 3" key="1">
    <citation type="submission" date="2016-04" db="EMBL/GenBank/DDBJ databases">
        <title>Deep-sea bacteria in the southern Pacific.</title>
        <authorList>
            <person name="Tang K."/>
        </authorList>
    </citation>
    <scope>NUCLEOTIDE SEQUENCE [LARGE SCALE GENOMIC DNA]</scope>
    <source>
        <strain evidence="2 3">JLT2014</strain>
        <plasmid evidence="3">ppaby4</plasmid>
    </source>
</reference>
<gene>
    <name evidence="2" type="ORF">Ga0080574_TMP4987</name>
</gene>
<dbReference type="EMBL" id="CP015095">
    <property type="protein sequence ID" value="APZ55269.1"/>
    <property type="molecule type" value="Genomic_DNA"/>
</dbReference>
<evidence type="ECO:0000313" key="2">
    <source>
        <dbReference type="EMBL" id="APZ55269.1"/>
    </source>
</evidence>
<dbReference type="AlphaFoldDB" id="A0A1P8V0W0"/>
<proteinExistence type="predicted"/>
<geneLocation type="plasmid" evidence="3">
    <name>ppaby4</name>
</geneLocation>
<accession>A0A1P8V0W0</accession>
<evidence type="ECO:0000256" key="1">
    <source>
        <dbReference type="SAM" id="MobiDB-lite"/>
    </source>
</evidence>
<feature type="region of interest" description="Disordered" evidence="1">
    <location>
        <begin position="12"/>
        <end position="32"/>
    </location>
</feature>
<dbReference type="KEGG" id="paby:Ga0080574_TMP4987"/>
<feature type="compositionally biased region" description="Polar residues" evidence="1">
    <location>
        <begin position="21"/>
        <end position="30"/>
    </location>
</feature>
<keyword evidence="3" id="KW-1185">Reference proteome</keyword>